<dbReference type="Proteomes" id="UP000460287">
    <property type="component" value="Unassembled WGS sequence"/>
</dbReference>
<proteinExistence type="predicted"/>
<keyword evidence="1" id="KW-1133">Transmembrane helix</keyword>
<dbReference type="NCBIfam" id="TIGR02862">
    <property type="entry name" value="spore_BofA"/>
    <property type="match status" value="1"/>
</dbReference>
<dbReference type="RefSeq" id="WP_321106987.1">
    <property type="nucleotide sequence ID" value="NZ_JAXFSD010000140.1"/>
</dbReference>
<keyword evidence="1" id="KW-0812">Transmembrane</keyword>
<comment type="caution">
    <text evidence="2">The sequence shown here is derived from an EMBL/GenBank/DDBJ whole genome shotgun (WGS) entry which is preliminary data.</text>
</comment>
<name>A0A7X2N018_9CLOT</name>
<feature type="transmembrane region" description="Helical" evidence="1">
    <location>
        <begin position="6"/>
        <end position="25"/>
    </location>
</feature>
<dbReference type="Pfam" id="PF07441">
    <property type="entry name" value="BofA"/>
    <property type="match status" value="1"/>
</dbReference>
<organism evidence="2 3">
    <name type="scientific">Inconstantimicrobium porci</name>
    <dbReference type="NCBI Taxonomy" id="2652291"/>
    <lineage>
        <taxon>Bacteria</taxon>
        <taxon>Bacillati</taxon>
        <taxon>Bacillota</taxon>
        <taxon>Clostridia</taxon>
        <taxon>Eubacteriales</taxon>
        <taxon>Clostridiaceae</taxon>
        <taxon>Inconstantimicrobium</taxon>
    </lineage>
</organism>
<feature type="transmembrane region" description="Helical" evidence="1">
    <location>
        <begin position="32"/>
        <end position="54"/>
    </location>
</feature>
<gene>
    <name evidence="2" type="primary">bofA</name>
    <name evidence="2" type="ORF">FYJ33_12795</name>
</gene>
<protein>
    <submittedName>
        <fullName evidence="2">Pro-sigmaK processing inhibitor BofA</fullName>
    </submittedName>
</protein>
<keyword evidence="1" id="KW-0472">Membrane</keyword>
<evidence type="ECO:0000256" key="1">
    <source>
        <dbReference type="SAM" id="Phobius"/>
    </source>
</evidence>
<reference evidence="2 3" key="1">
    <citation type="submission" date="2019-08" db="EMBL/GenBank/DDBJ databases">
        <title>In-depth cultivation of the pig gut microbiome towards novel bacterial diversity and tailored functional studies.</title>
        <authorList>
            <person name="Wylensek D."/>
            <person name="Hitch T.C.A."/>
            <person name="Clavel T."/>
        </authorList>
    </citation>
    <scope>NUCLEOTIDE SEQUENCE [LARGE SCALE GENOMIC DNA]</scope>
    <source>
        <strain evidence="2 3">WCA-383-APC-5B</strain>
    </source>
</reference>
<feature type="transmembrane region" description="Helical" evidence="1">
    <location>
        <begin position="60"/>
        <end position="80"/>
    </location>
</feature>
<sequence>MEALLYSLVGILVFVVLAKIFVWPLKILLKLIFNAVLGVILLVIVNFVGSYFGFNIGINVVTSLIAGFAGIPGVVFLVLFKLIF</sequence>
<dbReference type="EMBL" id="VULX01000026">
    <property type="protein sequence ID" value="MSR92246.1"/>
    <property type="molecule type" value="Genomic_DNA"/>
</dbReference>
<keyword evidence="3" id="KW-1185">Reference proteome</keyword>
<evidence type="ECO:0000313" key="2">
    <source>
        <dbReference type="EMBL" id="MSR92246.1"/>
    </source>
</evidence>
<dbReference type="InterPro" id="IPR010001">
    <property type="entry name" value="BofA"/>
</dbReference>
<evidence type="ECO:0000313" key="3">
    <source>
        <dbReference type="Proteomes" id="UP000460287"/>
    </source>
</evidence>
<dbReference type="AlphaFoldDB" id="A0A7X2N018"/>
<accession>A0A7X2N018</accession>